<feature type="transmembrane region" description="Helical" evidence="2">
    <location>
        <begin position="78"/>
        <end position="99"/>
    </location>
</feature>
<dbReference type="Proteomes" id="UP001501391">
    <property type="component" value="Unassembled WGS sequence"/>
</dbReference>
<keyword evidence="2" id="KW-1133">Transmembrane helix</keyword>
<reference evidence="3 4" key="1">
    <citation type="journal article" date="2019" name="Int. J. Syst. Evol. Microbiol.">
        <title>The Global Catalogue of Microorganisms (GCM) 10K type strain sequencing project: providing services to taxonomists for standard genome sequencing and annotation.</title>
        <authorList>
            <consortium name="The Broad Institute Genomics Platform"/>
            <consortium name="The Broad Institute Genome Sequencing Center for Infectious Disease"/>
            <person name="Wu L."/>
            <person name="Ma J."/>
        </authorList>
    </citation>
    <scope>NUCLEOTIDE SEQUENCE [LARGE SCALE GENOMIC DNA]</scope>
    <source>
        <strain evidence="3 4">JCM 14924</strain>
    </source>
</reference>
<evidence type="ECO:0000313" key="4">
    <source>
        <dbReference type="Proteomes" id="UP001501391"/>
    </source>
</evidence>
<accession>A0ABN3C367</accession>
<proteinExistence type="predicted"/>
<feature type="transmembrane region" description="Helical" evidence="2">
    <location>
        <begin position="43"/>
        <end position="66"/>
    </location>
</feature>
<feature type="region of interest" description="Disordered" evidence="1">
    <location>
        <begin position="1"/>
        <end position="32"/>
    </location>
</feature>
<evidence type="ECO:0000256" key="1">
    <source>
        <dbReference type="SAM" id="MobiDB-lite"/>
    </source>
</evidence>
<sequence>MRERHHGRQAAPEPRSRSGALGHRLSRTGTEPATARSALRLRLLLSAVFLPVFAAATAGFAVWAAHEGPGDSPGTGPLAVLAVVCGLLALAAALDLVVVSRRSAGTRGRL</sequence>
<dbReference type="Pfam" id="PF19870">
    <property type="entry name" value="DUF6343"/>
    <property type="match status" value="1"/>
</dbReference>
<dbReference type="EMBL" id="BAAAOQ010000029">
    <property type="protein sequence ID" value="GAA2203725.1"/>
    <property type="molecule type" value="Genomic_DNA"/>
</dbReference>
<organism evidence="3 4">
    <name type="scientific">Streptomyces bangladeshensis</name>
    <dbReference type="NCBI Taxonomy" id="295352"/>
    <lineage>
        <taxon>Bacteria</taxon>
        <taxon>Bacillati</taxon>
        <taxon>Actinomycetota</taxon>
        <taxon>Actinomycetes</taxon>
        <taxon>Kitasatosporales</taxon>
        <taxon>Streptomycetaceae</taxon>
        <taxon>Streptomyces</taxon>
    </lineage>
</organism>
<dbReference type="RefSeq" id="WP_346164150.1">
    <property type="nucleotide sequence ID" value="NZ_BAAAOQ010000029.1"/>
</dbReference>
<evidence type="ECO:0000313" key="3">
    <source>
        <dbReference type="EMBL" id="GAA2203725.1"/>
    </source>
</evidence>
<dbReference type="InterPro" id="IPR045924">
    <property type="entry name" value="DUF6343"/>
</dbReference>
<evidence type="ECO:0000256" key="2">
    <source>
        <dbReference type="SAM" id="Phobius"/>
    </source>
</evidence>
<keyword evidence="4" id="KW-1185">Reference proteome</keyword>
<comment type="caution">
    <text evidence="3">The sequence shown here is derived from an EMBL/GenBank/DDBJ whole genome shotgun (WGS) entry which is preliminary data.</text>
</comment>
<name>A0ABN3C367_9ACTN</name>
<keyword evidence="2" id="KW-0812">Transmembrane</keyword>
<protein>
    <submittedName>
        <fullName evidence="3">Uncharacterized protein</fullName>
    </submittedName>
</protein>
<keyword evidence="2" id="KW-0472">Membrane</keyword>
<gene>
    <name evidence="3" type="ORF">GCM10009787_68110</name>
</gene>